<evidence type="ECO:0000313" key="2">
    <source>
        <dbReference type="Proteomes" id="UP001163731"/>
    </source>
</evidence>
<protein>
    <submittedName>
        <fullName evidence="1">Uncharacterized protein</fullName>
    </submittedName>
</protein>
<accession>A0ABT3HXX2</accession>
<organism evidence="1 2">
    <name type="scientific">Chryseobacterium kimseyorum</name>
    <dbReference type="NCBI Taxonomy" id="2984028"/>
    <lineage>
        <taxon>Bacteria</taxon>
        <taxon>Pseudomonadati</taxon>
        <taxon>Bacteroidota</taxon>
        <taxon>Flavobacteriia</taxon>
        <taxon>Flavobacteriales</taxon>
        <taxon>Weeksellaceae</taxon>
        <taxon>Chryseobacterium group</taxon>
        <taxon>Chryseobacterium</taxon>
    </lineage>
</organism>
<evidence type="ECO:0000313" key="1">
    <source>
        <dbReference type="EMBL" id="MCW3168652.1"/>
    </source>
</evidence>
<name>A0ABT3HXX2_9FLAO</name>
<proteinExistence type="predicted"/>
<comment type="caution">
    <text evidence="1">The sequence shown here is derived from an EMBL/GenBank/DDBJ whole genome shotgun (WGS) entry which is preliminary data.</text>
</comment>
<dbReference type="EMBL" id="JAPDHW010000005">
    <property type="protein sequence ID" value="MCW3168652.1"/>
    <property type="molecule type" value="Genomic_DNA"/>
</dbReference>
<keyword evidence="2" id="KW-1185">Reference proteome</keyword>
<dbReference type="RefSeq" id="WP_264749854.1">
    <property type="nucleotide sequence ID" value="NZ_JAPDHW010000005.1"/>
</dbReference>
<dbReference type="Proteomes" id="UP001163731">
    <property type="component" value="Unassembled WGS sequence"/>
</dbReference>
<reference evidence="1" key="1">
    <citation type="submission" date="2022-10" db="EMBL/GenBank/DDBJ databases">
        <title>Chryseobacterium babae sp. nov. isolated from the gut of the beetle Oryctes rhinoceros, and Chryseobacterium kimseyorum sp. nov., isolated from a stick insect rearing cage.</title>
        <authorList>
            <person name="Shelomi M."/>
            <person name="Han C.-J."/>
            <person name="Chen W.-M."/>
            <person name="Chen H.-K."/>
            <person name="Liaw S.-J."/>
            <person name="Muhle E."/>
            <person name="Clermont D."/>
        </authorList>
    </citation>
    <scope>NUCLEOTIDE SEQUENCE</scope>
    <source>
        <strain evidence="1">09-1422</strain>
    </source>
</reference>
<gene>
    <name evidence="1" type="ORF">OMO38_08935</name>
</gene>
<sequence>MKKNIKNSINHIFGFALLLLFGTMELSAQRRNLEMAAGAGNPTDNGPVTVPTGTLSSRVITLQENTDNAVAGTAFAAYTPGLTATISLRNQYANIGTGSTTYPPMLFGGSMLGNESTPVGAAIFPTMNQIFSAPVNTNYTNTSTATSGTGIEVSANKALNITIYPYPLYDNSLSFSGRHYMGDITIAFNRPVNNPIVHFVDLGAFRTTTYRSSFSTEYDFDLAGSTPSTGITMSKRSGTNYFSVTSNQINHSNIIDPNAGTNGSVQFTGNNITVIKLKIHLRGSSDPGGSNTGSNSYKIWYNNASPGGRFYFGETVHIGVSLSEIKPSGTIYRDNDGSTTIDGGGTGGGTWNTANTLYVNAISTTGNVLATAAVDASGIFTFDPGGNLIAGNVVKFQLSKNQGIVGQPAPAKELPPGWTTVGESTVGGTSDSTPDGEFTVTLGSADISNDSTYRFGIVATAICNAGTTQVPLNGSTLSN</sequence>